<dbReference type="PANTHER" id="PTHR46540">
    <property type="entry name" value="TETRATRICOPEPTIDE REPEAT PROTEIN 12"/>
    <property type="match status" value="1"/>
</dbReference>
<dbReference type="PANTHER" id="PTHR46540:SF1">
    <property type="entry name" value="TETRATRICOPEPTIDE REPEAT PROTEIN 12"/>
    <property type="match status" value="1"/>
</dbReference>
<accession>A0A0B6ZNX9</accession>
<reference evidence="4" key="1">
    <citation type="submission" date="2014-12" db="EMBL/GenBank/DDBJ databases">
        <title>Insight into the proteome of Arion vulgaris.</title>
        <authorList>
            <person name="Aradska J."/>
            <person name="Bulat T."/>
            <person name="Smidak R."/>
            <person name="Sarate P."/>
            <person name="Gangsoo J."/>
            <person name="Sialana F."/>
            <person name="Bilban M."/>
            <person name="Lubec G."/>
        </authorList>
    </citation>
    <scope>NUCLEOTIDE SEQUENCE</scope>
    <source>
        <tissue evidence="4">Skin</tissue>
    </source>
</reference>
<dbReference type="AlphaFoldDB" id="A0A0B6ZNX9"/>
<dbReference type="GO" id="GO:0005813">
    <property type="term" value="C:centrosome"/>
    <property type="evidence" value="ECO:0007669"/>
    <property type="project" value="TreeGrafter"/>
</dbReference>
<evidence type="ECO:0000256" key="3">
    <source>
        <dbReference type="PROSITE-ProRule" id="PRU00339"/>
    </source>
</evidence>
<protein>
    <submittedName>
        <fullName evidence="4">Uncharacterized protein</fullName>
    </submittedName>
</protein>
<dbReference type="SMART" id="SM00028">
    <property type="entry name" value="TPR"/>
    <property type="match status" value="3"/>
</dbReference>
<dbReference type="InterPro" id="IPR011990">
    <property type="entry name" value="TPR-like_helical_dom_sf"/>
</dbReference>
<dbReference type="PROSITE" id="PS50005">
    <property type="entry name" value="TPR"/>
    <property type="match status" value="1"/>
</dbReference>
<evidence type="ECO:0000313" key="4">
    <source>
        <dbReference type="EMBL" id="CEK69415.1"/>
    </source>
</evidence>
<dbReference type="SUPFAM" id="SSF48452">
    <property type="entry name" value="TPR-like"/>
    <property type="match status" value="1"/>
</dbReference>
<evidence type="ECO:0000256" key="1">
    <source>
        <dbReference type="ARBA" id="ARBA00022737"/>
    </source>
</evidence>
<keyword evidence="2 3" id="KW-0802">TPR repeat</keyword>
<dbReference type="GO" id="GO:0007288">
    <property type="term" value="P:sperm axoneme assembly"/>
    <property type="evidence" value="ECO:0007669"/>
    <property type="project" value="TreeGrafter"/>
</dbReference>
<dbReference type="Pfam" id="PF07719">
    <property type="entry name" value="TPR_2"/>
    <property type="match status" value="1"/>
</dbReference>
<name>A0A0B6ZNX9_9EUPU</name>
<keyword evidence="1" id="KW-0677">Repeat</keyword>
<dbReference type="GO" id="GO:0070286">
    <property type="term" value="P:axonemal dynein complex assembly"/>
    <property type="evidence" value="ECO:0007669"/>
    <property type="project" value="TreeGrafter"/>
</dbReference>
<dbReference type="Pfam" id="PF13432">
    <property type="entry name" value="TPR_16"/>
    <property type="match status" value="1"/>
</dbReference>
<dbReference type="InterPro" id="IPR043195">
    <property type="entry name" value="TTC12"/>
</dbReference>
<dbReference type="InterPro" id="IPR013105">
    <property type="entry name" value="TPR_2"/>
</dbReference>
<gene>
    <name evidence="4" type="primary">ORF70166</name>
</gene>
<evidence type="ECO:0000256" key="2">
    <source>
        <dbReference type="ARBA" id="ARBA00022803"/>
    </source>
</evidence>
<feature type="repeat" description="TPR" evidence="3">
    <location>
        <begin position="19"/>
        <end position="52"/>
    </location>
</feature>
<dbReference type="Gene3D" id="1.25.40.10">
    <property type="entry name" value="Tetratricopeptide repeat domain"/>
    <property type="match status" value="1"/>
</dbReference>
<organism evidence="4">
    <name type="scientific">Arion vulgaris</name>
    <dbReference type="NCBI Taxonomy" id="1028688"/>
    <lineage>
        <taxon>Eukaryota</taxon>
        <taxon>Metazoa</taxon>
        <taxon>Spiralia</taxon>
        <taxon>Lophotrochozoa</taxon>
        <taxon>Mollusca</taxon>
        <taxon>Gastropoda</taxon>
        <taxon>Heterobranchia</taxon>
        <taxon>Euthyneura</taxon>
        <taxon>Panpulmonata</taxon>
        <taxon>Eupulmonata</taxon>
        <taxon>Stylommatophora</taxon>
        <taxon>Helicina</taxon>
        <taxon>Arionoidea</taxon>
        <taxon>Arionidae</taxon>
        <taxon>Arion</taxon>
    </lineage>
</organism>
<sequence length="177" mass="20613">MEADAKSRSERRQEREKIAAEYKEQGNVEFNQGDYQRALELYDKAIEQIRDNTVLYTNRAQTKIRLGLYSEALSDCDWALKIWPDCLKAYVYKGHAYMGLRDYDNARCSYKHILTIDMTKENLVKEYVAEVDRREQASQEESKAAELFEEGNQEAKDVVNLLASINKKGHHPLYYSG</sequence>
<proteinExistence type="predicted"/>
<dbReference type="EMBL" id="HACG01022550">
    <property type="protein sequence ID" value="CEK69415.1"/>
    <property type="molecule type" value="Transcribed_RNA"/>
</dbReference>
<feature type="non-terminal residue" evidence="4">
    <location>
        <position position="177"/>
    </location>
</feature>
<dbReference type="GO" id="GO:0005737">
    <property type="term" value="C:cytoplasm"/>
    <property type="evidence" value="ECO:0007669"/>
    <property type="project" value="TreeGrafter"/>
</dbReference>
<dbReference type="InterPro" id="IPR019734">
    <property type="entry name" value="TPR_rpt"/>
</dbReference>